<feature type="domain" description="tRNA wybutosine-synthesis" evidence="1">
    <location>
        <begin position="197"/>
        <end position="243"/>
    </location>
</feature>
<name>A0A6J6S585_9ZZZZ</name>
<dbReference type="EMBL" id="CAEZXX010000226">
    <property type="protein sequence ID" value="CAB4729747.1"/>
    <property type="molecule type" value="Genomic_DNA"/>
</dbReference>
<dbReference type="NCBIfam" id="TIGR03083">
    <property type="entry name" value="maleylpyruvate isomerase family mycothiol-dependent enzyme"/>
    <property type="match status" value="1"/>
</dbReference>
<dbReference type="SUPFAM" id="SSF109854">
    <property type="entry name" value="DinB/YfiT-like putative metalloenzymes"/>
    <property type="match status" value="1"/>
</dbReference>
<dbReference type="InterPro" id="IPR017517">
    <property type="entry name" value="Maleyloyr_isom"/>
</dbReference>
<dbReference type="Pfam" id="PF11716">
    <property type="entry name" value="MDMPI_N"/>
    <property type="match status" value="1"/>
</dbReference>
<dbReference type="InterPro" id="IPR013917">
    <property type="entry name" value="tRNA_wybutosine-synth"/>
</dbReference>
<evidence type="ECO:0000259" key="2">
    <source>
        <dbReference type="Pfam" id="PF11716"/>
    </source>
</evidence>
<protein>
    <submittedName>
        <fullName evidence="3">Unannotated protein</fullName>
    </submittedName>
</protein>
<dbReference type="NCBIfam" id="TIGR03084">
    <property type="entry name" value="TIGR03084 family metal-binding protein"/>
    <property type="match status" value="1"/>
</dbReference>
<evidence type="ECO:0000259" key="1">
    <source>
        <dbReference type="Pfam" id="PF08608"/>
    </source>
</evidence>
<dbReference type="GO" id="GO:0046872">
    <property type="term" value="F:metal ion binding"/>
    <property type="evidence" value="ECO:0007669"/>
    <property type="project" value="InterPro"/>
</dbReference>
<organism evidence="3">
    <name type="scientific">freshwater metagenome</name>
    <dbReference type="NCBI Taxonomy" id="449393"/>
    <lineage>
        <taxon>unclassified sequences</taxon>
        <taxon>metagenomes</taxon>
        <taxon>ecological metagenomes</taxon>
    </lineage>
</organism>
<proteinExistence type="predicted"/>
<dbReference type="AlphaFoldDB" id="A0A6J6S585"/>
<sequence length="280" mass="30005">MGSPTGLPIARTVYVMQGICDDLVAEHAALDAVVADLSEGQWHDATPAAGWDVADCITHLWFFDERARMALDPATAADFVVDARRLMAASSEGRDLSMEAGRALSPAGLLAAWRAERADLLALARVSDPSARIPWYGPAMAARSFITARLMETWAHGQDIRDAFGLEPAVSLRLKHVAHIGVRARPFAYANNRRELPAEGIRVELTAPDGSQWAWGDEGLANVVSGPAIDFCLMVTQRRHVSDTDLSVVGPLAADWIGIAQAFAGPPGPGRRPGEFAHPG</sequence>
<evidence type="ECO:0000313" key="3">
    <source>
        <dbReference type="EMBL" id="CAB4729747.1"/>
    </source>
</evidence>
<reference evidence="3" key="1">
    <citation type="submission" date="2020-05" db="EMBL/GenBank/DDBJ databases">
        <authorList>
            <person name="Chiriac C."/>
            <person name="Salcher M."/>
            <person name="Ghai R."/>
            <person name="Kavagutti S V."/>
        </authorList>
    </citation>
    <scope>NUCLEOTIDE SEQUENCE</scope>
</reference>
<dbReference type="InterPro" id="IPR034660">
    <property type="entry name" value="DinB/YfiT-like"/>
</dbReference>
<feature type="domain" description="Mycothiol-dependent maleylpyruvate isomerase metal-binding" evidence="2">
    <location>
        <begin position="25"/>
        <end position="161"/>
    </location>
</feature>
<gene>
    <name evidence="3" type="ORF">UFOPK2602_02264</name>
</gene>
<accession>A0A6J6S585</accession>
<dbReference type="InterPro" id="IPR017518">
    <property type="entry name" value="CHP03084"/>
</dbReference>
<dbReference type="Pfam" id="PF08608">
    <property type="entry name" value="Wyosine_form"/>
    <property type="match status" value="1"/>
</dbReference>
<dbReference type="Gene3D" id="1.20.120.450">
    <property type="entry name" value="dinb family like domain"/>
    <property type="match status" value="1"/>
</dbReference>
<dbReference type="InterPro" id="IPR024344">
    <property type="entry name" value="MDMPI_metal-binding"/>
</dbReference>